<proteinExistence type="predicted"/>
<organism evidence="1">
    <name type="scientific">Arion vulgaris</name>
    <dbReference type="NCBI Taxonomy" id="1028688"/>
    <lineage>
        <taxon>Eukaryota</taxon>
        <taxon>Metazoa</taxon>
        <taxon>Spiralia</taxon>
        <taxon>Lophotrochozoa</taxon>
        <taxon>Mollusca</taxon>
        <taxon>Gastropoda</taxon>
        <taxon>Heterobranchia</taxon>
        <taxon>Euthyneura</taxon>
        <taxon>Panpulmonata</taxon>
        <taxon>Eupulmonata</taxon>
        <taxon>Stylommatophora</taxon>
        <taxon>Helicina</taxon>
        <taxon>Arionoidea</taxon>
        <taxon>Arionidae</taxon>
        <taxon>Arion</taxon>
    </lineage>
</organism>
<evidence type="ECO:0000313" key="1">
    <source>
        <dbReference type="EMBL" id="CEK86848.1"/>
    </source>
</evidence>
<dbReference type="EMBL" id="HACG01039984">
    <property type="protein sequence ID" value="CEK86849.1"/>
    <property type="molecule type" value="Transcribed_RNA"/>
</dbReference>
<dbReference type="EMBL" id="HACG01039983">
    <property type="protein sequence ID" value="CEK86848.1"/>
    <property type="molecule type" value="Transcribed_RNA"/>
</dbReference>
<reference evidence="1" key="1">
    <citation type="submission" date="2014-12" db="EMBL/GenBank/DDBJ databases">
        <title>Insight into the proteome of Arion vulgaris.</title>
        <authorList>
            <person name="Aradska J."/>
            <person name="Bulat T."/>
            <person name="Smidak R."/>
            <person name="Sarate P."/>
            <person name="Gangsoo J."/>
            <person name="Sialana F."/>
            <person name="Bilban M."/>
            <person name="Lubec G."/>
        </authorList>
    </citation>
    <scope>NUCLEOTIDE SEQUENCE</scope>
    <source>
        <tissue evidence="1">Skin</tissue>
    </source>
</reference>
<evidence type="ECO:0000313" key="2">
    <source>
        <dbReference type="EMBL" id="CEK86849.1"/>
    </source>
</evidence>
<name>A0A0B7B1F1_9EUPU</name>
<protein>
    <submittedName>
        <fullName evidence="1">Uncharacterized protein</fullName>
    </submittedName>
</protein>
<accession>A0A0B7B1F1</accession>
<dbReference type="AlphaFoldDB" id="A0A0B7B1F1"/>
<sequence length="63" mass="7471">MQTADTYIPHAQKVVTYVTSNGGLLAFQTRWRQHFLDTMNPQYLPEYWSVDFVPEAWNHKQTL</sequence>
<gene>
    <name evidence="1" type="primary">ORF155975</name>
    <name evidence="2" type="synonym">ORF155982</name>
</gene>